<evidence type="ECO:0000313" key="3">
    <source>
        <dbReference type="Proteomes" id="UP001151478"/>
    </source>
</evidence>
<proteinExistence type="predicted"/>
<gene>
    <name evidence="2" type="ORF">N5A56_007365</name>
</gene>
<dbReference type="EMBL" id="JAOSLC020000003">
    <property type="protein sequence ID" value="MDD7914247.1"/>
    <property type="molecule type" value="Genomic_DNA"/>
</dbReference>
<dbReference type="Proteomes" id="UP001151478">
    <property type="component" value="Unassembled WGS sequence"/>
</dbReference>
<evidence type="ECO:0000259" key="1">
    <source>
        <dbReference type="Pfam" id="PF06580"/>
    </source>
</evidence>
<dbReference type="PANTHER" id="PTHR34220">
    <property type="entry name" value="SENSOR HISTIDINE KINASE YPDA"/>
    <property type="match status" value="1"/>
</dbReference>
<reference evidence="2" key="1">
    <citation type="submission" date="2023-02" db="EMBL/GenBank/DDBJ databases">
        <title>Polaribacter ponticola sp. nov., isolated from seawater.</title>
        <authorList>
            <person name="Baek J.H."/>
            <person name="Kim J.M."/>
            <person name="Choi D.G."/>
            <person name="Jeon C.O."/>
        </authorList>
    </citation>
    <scope>NUCLEOTIDE SEQUENCE</scope>
    <source>
        <strain evidence="2">MSW5</strain>
    </source>
</reference>
<sequence length="183" mass="21082">MELQLNALKSQLSPHFLFNSLNTISSLIYKDESSAEVFIRRLAKMYDFTLKSYHQKLITLQEEIDFVNAYIYLIQTRFKDKFSCIISIEDDVLETKIPPLTLQMLVENAVKHNQMAINTPLLISIKSNGFEVIVENNITKGPKNITSFNIGLKNIEARYLLIADKTVSIIKDEKFIVKLPLIR</sequence>
<keyword evidence="3" id="KW-1185">Reference proteome</keyword>
<dbReference type="GO" id="GO:0016301">
    <property type="term" value="F:kinase activity"/>
    <property type="evidence" value="ECO:0007669"/>
    <property type="project" value="UniProtKB-KW"/>
</dbReference>
<dbReference type="InterPro" id="IPR010559">
    <property type="entry name" value="Sig_transdc_His_kin_internal"/>
</dbReference>
<comment type="caution">
    <text evidence="2">The sequence shown here is derived from an EMBL/GenBank/DDBJ whole genome shotgun (WGS) entry which is preliminary data.</text>
</comment>
<dbReference type="PANTHER" id="PTHR34220:SF7">
    <property type="entry name" value="SENSOR HISTIDINE KINASE YPDA"/>
    <property type="match status" value="1"/>
</dbReference>
<feature type="domain" description="Signal transduction histidine kinase internal region" evidence="1">
    <location>
        <begin position="4"/>
        <end position="82"/>
    </location>
</feature>
<keyword evidence="2" id="KW-0808">Transferase</keyword>
<dbReference type="InterPro" id="IPR050640">
    <property type="entry name" value="Bact_2-comp_sensor_kinase"/>
</dbReference>
<accession>A0ABT5S815</accession>
<dbReference type="Pfam" id="PF06580">
    <property type="entry name" value="His_kinase"/>
    <property type="match status" value="1"/>
</dbReference>
<name>A0ABT5S815_9FLAO</name>
<keyword evidence="2" id="KW-0418">Kinase</keyword>
<evidence type="ECO:0000313" key="2">
    <source>
        <dbReference type="EMBL" id="MDD7914247.1"/>
    </source>
</evidence>
<protein>
    <submittedName>
        <fullName evidence="2">Histidine kinase</fullName>
    </submittedName>
</protein>
<organism evidence="2 3">
    <name type="scientific">Polaribacter ponticola</name>
    <dbReference type="NCBI Taxonomy" id="2978475"/>
    <lineage>
        <taxon>Bacteria</taxon>
        <taxon>Pseudomonadati</taxon>
        <taxon>Bacteroidota</taxon>
        <taxon>Flavobacteriia</taxon>
        <taxon>Flavobacteriales</taxon>
        <taxon>Flavobacteriaceae</taxon>
    </lineage>
</organism>